<reference evidence="2" key="1">
    <citation type="journal article" date="2019" name="Int. J. Syst. Evol. Microbiol.">
        <title>The Global Catalogue of Microorganisms (GCM) 10K type strain sequencing project: providing services to taxonomists for standard genome sequencing and annotation.</title>
        <authorList>
            <consortium name="The Broad Institute Genomics Platform"/>
            <consortium name="The Broad Institute Genome Sequencing Center for Infectious Disease"/>
            <person name="Wu L."/>
            <person name="Ma J."/>
        </authorList>
    </citation>
    <scope>NUCLEOTIDE SEQUENCE [LARGE SCALE GENOMIC DNA]</scope>
    <source>
        <strain evidence="2">JCM 16117</strain>
    </source>
</reference>
<dbReference type="SUPFAM" id="SSF57938">
    <property type="entry name" value="DnaJ/Hsp40 cysteine-rich domain"/>
    <property type="match status" value="1"/>
</dbReference>
<dbReference type="EMBL" id="BAAAQY010000011">
    <property type="protein sequence ID" value="GAA2244708.1"/>
    <property type="molecule type" value="Genomic_DNA"/>
</dbReference>
<dbReference type="Proteomes" id="UP001500929">
    <property type="component" value="Unassembled WGS sequence"/>
</dbReference>
<keyword evidence="2" id="KW-1185">Reference proteome</keyword>
<evidence type="ECO:0000313" key="1">
    <source>
        <dbReference type="EMBL" id="GAA2244708.1"/>
    </source>
</evidence>
<evidence type="ECO:0000313" key="2">
    <source>
        <dbReference type="Proteomes" id="UP001500929"/>
    </source>
</evidence>
<dbReference type="Gene3D" id="6.20.20.10">
    <property type="match status" value="1"/>
</dbReference>
<protein>
    <submittedName>
        <fullName evidence="1">Uncharacterized protein</fullName>
    </submittedName>
</protein>
<organism evidence="1 2">
    <name type="scientific">Herbiconiux moechotypicola</name>
    <dbReference type="NCBI Taxonomy" id="637393"/>
    <lineage>
        <taxon>Bacteria</taxon>
        <taxon>Bacillati</taxon>
        <taxon>Actinomycetota</taxon>
        <taxon>Actinomycetes</taxon>
        <taxon>Micrococcales</taxon>
        <taxon>Microbacteriaceae</taxon>
        <taxon>Herbiconiux</taxon>
    </lineage>
</organism>
<accession>A0ABP5QUM2</accession>
<name>A0ABP5QUM2_9MICO</name>
<proteinExistence type="predicted"/>
<comment type="caution">
    <text evidence="1">The sequence shown here is derived from an EMBL/GenBank/DDBJ whole genome shotgun (WGS) entry which is preliminary data.</text>
</comment>
<sequence length="53" mass="5750">MNTQSCERCEGSGADPMQAFFDDVVELCSECRGDGVVVVFDDETLYAELPLSA</sequence>
<dbReference type="InterPro" id="IPR036410">
    <property type="entry name" value="HSP_DnaJ_Cys-rich_dom_sf"/>
</dbReference>
<gene>
    <name evidence="1" type="ORF">GCM10009851_32460</name>
</gene>